<dbReference type="Proteomes" id="UP000297777">
    <property type="component" value="Unassembled WGS sequence"/>
</dbReference>
<keyword evidence="1" id="KW-0175">Coiled coil</keyword>
<feature type="region of interest" description="Disordered" evidence="2">
    <location>
        <begin position="150"/>
        <end position="202"/>
    </location>
</feature>
<dbReference type="EMBL" id="PQXH01000176">
    <property type="protein sequence ID" value="TGO09198.1"/>
    <property type="molecule type" value="Genomic_DNA"/>
</dbReference>
<protein>
    <submittedName>
        <fullName evidence="3">Uncharacterized protein</fullName>
    </submittedName>
</protein>
<feature type="compositionally biased region" description="Low complexity" evidence="2">
    <location>
        <begin position="392"/>
        <end position="405"/>
    </location>
</feature>
<sequence>MVFLLGCPRCQTVDHPYELCTNPKKRAGDDLLYRLKMRNNRPPLAHSQDIREMPEFWQKDYRPWTPDAALYALKRFNEGLGGLDWRKEDDRDPTWDTPGIIPDGAFSHPDLPPNLMVTFQDRIATLDNQVREQEETLRLYQERFGILKRDDWGPDEDLNAGDSVSESEWKAEQKDIRDGQMNTSNYQQMGGPNGDRPFYVFGEHNRPADIKEEQSFYGPQMDSANNEHPPPCGNQHESSGRGDRGGGVTGSGKTISTKRNHLGANIYAPHAQQSQPSTSTFDNFKPSNPNPGSNQNPRIKQESIFGGFNRLANSAHLSSTHNQSQPELLLKQESIFGSPSRSITQRPNATLHSNTSTFCNFNPAVSKQPPKVLPKEESIFGGYDRFAGNAYSGSQQPHQSQPRSPIKQESMFDGVNGCILQQPNVLLNAVTTTFGDFQHHLPLNALTQPLQEESMLSGLSRATKNGISQTDSRGVVNELPDTYRQPRMSNSGAPHQPERALDNIIKTEEEEEPSQPSTSIPRPPKPIVSVVGNLLGDPGSPKVLKDRVKTEAICEKAKSPLPPTIQPKTLPNGRKAGVFIDQEEKFRTTGVYQYFDPGCFNCGGGDHEGSVCKKGCYRCGKDHPLPQCPYNM</sequence>
<comment type="caution">
    <text evidence="3">The sequence shown here is derived from an EMBL/GenBank/DDBJ whole genome shotgun (WGS) entry which is preliminary data.</text>
</comment>
<feature type="compositionally biased region" description="Polar residues" evidence="2">
    <location>
        <begin position="180"/>
        <end position="190"/>
    </location>
</feature>
<feature type="region of interest" description="Disordered" evidence="2">
    <location>
        <begin position="384"/>
        <end position="409"/>
    </location>
</feature>
<dbReference type="AlphaFoldDB" id="A0A4Z1EFI3"/>
<feature type="compositionally biased region" description="Basic and acidic residues" evidence="2">
    <location>
        <begin position="167"/>
        <end position="178"/>
    </location>
</feature>
<evidence type="ECO:0000256" key="2">
    <source>
        <dbReference type="SAM" id="MobiDB-lite"/>
    </source>
</evidence>
<feature type="compositionally biased region" description="Polar residues" evidence="2">
    <location>
        <begin position="271"/>
        <end position="282"/>
    </location>
</feature>
<feature type="region of interest" description="Disordered" evidence="2">
    <location>
        <begin position="270"/>
        <end position="300"/>
    </location>
</feature>
<accession>A0A4Z1EFI3</accession>
<dbReference type="OrthoDB" id="3562366at2759"/>
<gene>
    <name evidence="3" type="ORF">BTUL_0176g00280</name>
</gene>
<feature type="compositionally biased region" description="Low complexity" evidence="2">
    <location>
        <begin position="286"/>
        <end position="297"/>
    </location>
</feature>
<proteinExistence type="predicted"/>
<evidence type="ECO:0000256" key="1">
    <source>
        <dbReference type="SAM" id="Coils"/>
    </source>
</evidence>
<feature type="region of interest" description="Disordered" evidence="2">
    <location>
        <begin position="218"/>
        <end position="256"/>
    </location>
</feature>
<evidence type="ECO:0000313" key="3">
    <source>
        <dbReference type="EMBL" id="TGO09198.1"/>
    </source>
</evidence>
<organism evidence="3 4">
    <name type="scientific">Botrytis tulipae</name>
    <dbReference type="NCBI Taxonomy" id="87230"/>
    <lineage>
        <taxon>Eukaryota</taxon>
        <taxon>Fungi</taxon>
        <taxon>Dikarya</taxon>
        <taxon>Ascomycota</taxon>
        <taxon>Pezizomycotina</taxon>
        <taxon>Leotiomycetes</taxon>
        <taxon>Helotiales</taxon>
        <taxon>Sclerotiniaceae</taxon>
        <taxon>Botrytis</taxon>
    </lineage>
</organism>
<name>A0A4Z1EFI3_9HELO</name>
<feature type="coiled-coil region" evidence="1">
    <location>
        <begin position="116"/>
        <end position="143"/>
    </location>
</feature>
<reference evidence="3 4" key="1">
    <citation type="submission" date="2017-12" db="EMBL/GenBank/DDBJ databases">
        <title>Comparative genomics of Botrytis spp.</title>
        <authorList>
            <person name="Valero-Jimenez C.A."/>
            <person name="Tapia P."/>
            <person name="Veloso J."/>
            <person name="Silva-Moreno E."/>
            <person name="Staats M."/>
            <person name="Valdes J.H."/>
            <person name="Van Kan J.A.L."/>
        </authorList>
    </citation>
    <scope>NUCLEOTIDE SEQUENCE [LARGE SCALE GENOMIC DNA]</scope>
    <source>
        <strain evidence="3 4">Bt9001</strain>
    </source>
</reference>
<keyword evidence="4" id="KW-1185">Reference proteome</keyword>
<evidence type="ECO:0000313" key="4">
    <source>
        <dbReference type="Proteomes" id="UP000297777"/>
    </source>
</evidence>